<dbReference type="InterPro" id="IPR003313">
    <property type="entry name" value="AraC-bd"/>
</dbReference>
<dbReference type="Pfam" id="PF12833">
    <property type="entry name" value="HTH_18"/>
    <property type="match status" value="1"/>
</dbReference>
<dbReference type="Gene3D" id="2.60.120.10">
    <property type="entry name" value="Jelly Rolls"/>
    <property type="match status" value="1"/>
</dbReference>
<dbReference type="InterPro" id="IPR014710">
    <property type="entry name" value="RmlC-like_jellyroll"/>
</dbReference>
<accession>A0A2S7KZ56</accession>
<name>A0A2S7KZ56_9FLAO</name>
<dbReference type="SUPFAM" id="SSF51182">
    <property type="entry name" value="RmlC-like cupins"/>
    <property type="match status" value="1"/>
</dbReference>
<dbReference type="SMART" id="SM00342">
    <property type="entry name" value="HTH_ARAC"/>
    <property type="match status" value="1"/>
</dbReference>
<organism evidence="5 6">
    <name type="scientific">Polaribacter filamentus</name>
    <dbReference type="NCBI Taxonomy" id="53483"/>
    <lineage>
        <taxon>Bacteria</taxon>
        <taxon>Pseudomonadati</taxon>
        <taxon>Bacteroidota</taxon>
        <taxon>Flavobacteriia</taxon>
        <taxon>Flavobacteriales</taxon>
        <taxon>Flavobacteriaceae</taxon>
    </lineage>
</organism>
<keyword evidence="2" id="KW-0238">DNA-binding</keyword>
<dbReference type="GO" id="GO:0003700">
    <property type="term" value="F:DNA-binding transcription factor activity"/>
    <property type="evidence" value="ECO:0007669"/>
    <property type="project" value="InterPro"/>
</dbReference>
<evidence type="ECO:0000256" key="3">
    <source>
        <dbReference type="ARBA" id="ARBA00023163"/>
    </source>
</evidence>
<gene>
    <name evidence="5" type="ORF">BST83_12930</name>
</gene>
<dbReference type="PRINTS" id="PR00032">
    <property type="entry name" value="HTHARAC"/>
</dbReference>
<dbReference type="PANTHER" id="PTHR43280">
    <property type="entry name" value="ARAC-FAMILY TRANSCRIPTIONAL REGULATOR"/>
    <property type="match status" value="1"/>
</dbReference>
<protein>
    <submittedName>
        <fullName evidence="5">AraC family transcriptional regulator</fullName>
    </submittedName>
</protein>
<dbReference type="InterPro" id="IPR018062">
    <property type="entry name" value="HTH_AraC-typ_CS"/>
</dbReference>
<evidence type="ECO:0000259" key="4">
    <source>
        <dbReference type="PROSITE" id="PS01124"/>
    </source>
</evidence>
<dbReference type="InterPro" id="IPR020449">
    <property type="entry name" value="Tscrpt_reg_AraC-type_HTH"/>
</dbReference>
<dbReference type="EMBL" id="MQUA01000013">
    <property type="protein sequence ID" value="PQB07949.1"/>
    <property type="molecule type" value="Genomic_DNA"/>
</dbReference>
<proteinExistence type="predicted"/>
<dbReference type="Proteomes" id="UP000239522">
    <property type="component" value="Unassembled WGS sequence"/>
</dbReference>
<keyword evidence="6" id="KW-1185">Reference proteome</keyword>
<keyword evidence="1" id="KW-0805">Transcription regulation</keyword>
<evidence type="ECO:0000256" key="1">
    <source>
        <dbReference type="ARBA" id="ARBA00023015"/>
    </source>
</evidence>
<keyword evidence="3" id="KW-0804">Transcription</keyword>
<evidence type="ECO:0000256" key="2">
    <source>
        <dbReference type="ARBA" id="ARBA00023125"/>
    </source>
</evidence>
<evidence type="ECO:0000313" key="5">
    <source>
        <dbReference type="EMBL" id="PQB07949.1"/>
    </source>
</evidence>
<dbReference type="PROSITE" id="PS01124">
    <property type="entry name" value="HTH_ARAC_FAMILY_2"/>
    <property type="match status" value="1"/>
</dbReference>
<dbReference type="OrthoDB" id="1410704at2"/>
<evidence type="ECO:0000313" key="6">
    <source>
        <dbReference type="Proteomes" id="UP000239522"/>
    </source>
</evidence>
<feature type="domain" description="HTH araC/xylS-type" evidence="4">
    <location>
        <begin position="180"/>
        <end position="279"/>
    </location>
</feature>
<dbReference type="PANTHER" id="PTHR43280:SF27">
    <property type="entry name" value="TRANSCRIPTIONAL REGULATOR MTLR"/>
    <property type="match status" value="1"/>
</dbReference>
<sequence>MKVLPFKIPKPENNALIYQEDIEVVFYDQLHQHDEIQISFIEKGNGTLLVGDKISSYAENDIFIIGSNLPHAFKSDKNVGTNSKMLSLFFTTSSFGEHFFELREFAEITTFFSKSMQGLAVKINKTELINSFYKLKKATKLERFILFLEIIKMISNAETEPLSNFVYSKIYSDIEGKRMRTVFDFTIENAHQKITLEEIARIANMTKNAFCKYFKKRTNKTYISFLTELRIENACQILKSKEEFSIAEIAFKSGFNNISNFNRKFKEVKNVTPFSYRLSNAI</sequence>
<dbReference type="Gene3D" id="1.10.10.60">
    <property type="entry name" value="Homeodomain-like"/>
    <property type="match status" value="2"/>
</dbReference>
<dbReference type="InterPro" id="IPR009057">
    <property type="entry name" value="Homeodomain-like_sf"/>
</dbReference>
<comment type="caution">
    <text evidence="5">The sequence shown here is derived from an EMBL/GenBank/DDBJ whole genome shotgun (WGS) entry which is preliminary data.</text>
</comment>
<dbReference type="AlphaFoldDB" id="A0A2S7KZ56"/>
<dbReference type="InterPro" id="IPR018060">
    <property type="entry name" value="HTH_AraC"/>
</dbReference>
<dbReference type="InterPro" id="IPR011051">
    <property type="entry name" value="RmlC_Cupin_sf"/>
</dbReference>
<dbReference type="SUPFAM" id="SSF46689">
    <property type="entry name" value="Homeodomain-like"/>
    <property type="match status" value="2"/>
</dbReference>
<dbReference type="GO" id="GO:0043565">
    <property type="term" value="F:sequence-specific DNA binding"/>
    <property type="evidence" value="ECO:0007669"/>
    <property type="project" value="InterPro"/>
</dbReference>
<reference evidence="5 6" key="1">
    <citation type="submission" date="2016-11" db="EMBL/GenBank/DDBJ databases">
        <title>Trade-off between light-utilization and light-protection in marine flavobacteria.</title>
        <authorList>
            <person name="Kumagai Y."/>
        </authorList>
    </citation>
    <scope>NUCLEOTIDE SEQUENCE [LARGE SCALE GENOMIC DNA]</scope>
    <source>
        <strain evidence="5 6">ATCC 700397</strain>
    </source>
</reference>
<dbReference type="PROSITE" id="PS00041">
    <property type="entry name" value="HTH_ARAC_FAMILY_1"/>
    <property type="match status" value="1"/>
</dbReference>
<dbReference type="Pfam" id="PF02311">
    <property type="entry name" value="AraC_binding"/>
    <property type="match status" value="1"/>
</dbReference>